<organism evidence="1 2">
    <name type="scientific">Streptomyces europaeiscabiei</name>
    <dbReference type="NCBI Taxonomy" id="146819"/>
    <lineage>
        <taxon>Bacteria</taxon>
        <taxon>Bacillati</taxon>
        <taxon>Actinomycetota</taxon>
        <taxon>Actinomycetes</taxon>
        <taxon>Kitasatosporales</taxon>
        <taxon>Streptomycetaceae</taxon>
        <taxon>Streptomyces</taxon>
    </lineage>
</organism>
<dbReference type="EMBL" id="JARAWN010000071">
    <property type="protein sequence ID" value="MDX3130977.1"/>
    <property type="molecule type" value="Genomic_DNA"/>
</dbReference>
<dbReference type="AlphaFoldDB" id="A0AAJ2PNY9"/>
<name>A0AAJ2PNY9_9ACTN</name>
<evidence type="ECO:0000313" key="2">
    <source>
        <dbReference type="Proteomes" id="UP001273589"/>
    </source>
</evidence>
<comment type="caution">
    <text evidence="1">The sequence shown here is derived from an EMBL/GenBank/DDBJ whole genome shotgun (WGS) entry which is preliminary data.</text>
</comment>
<dbReference type="Proteomes" id="UP001273589">
    <property type="component" value="Unassembled WGS sequence"/>
</dbReference>
<gene>
    <name evidence="1" type="ORF">PV367_14540</name>
</gene>
<evidence type="ECO:0000313" key="1">
    <source>
        <dbReference type="EMBL" id="MDX3130977.1"/>
    </source>
</evidence>
<reference evidence="1" key="1">
    <citation type="journal article" date="2023" name="Microb. Genom.">
        <title>Mesoterricola silvestris gen. nov., sp. nov., Mesoterricola sediminis sp. nov., Geothrix oryzae sp. nov., Geothrix edaphica sp. nov., Geothrix rubra sp. nov., and Geothrix limicola sp. nov., six novel members of Acidobacteriota isolated from soils.</title>
        <authorList>
            <person name="Weisberg A.J."/>
            <person name="Pearce E."/>
            <person name="Kramer C.G."/>
            <person name="Chang J.H."/>
            <person name="Clarke C.R."/>
        </authorList>
    </citation>
    <scope>NUCLEOTIDE SEQUENCE</scope>
    <source>
        <strain evidence="1">ND06-05F</strain>
    </source>
</reference>
<dbReference type="RefSeq" id="WP_319691944.1">
    <property type="nucleotide sequence ID" value="NZ_JARAWN010000071.1"/>
</dbReference>
<sequence length="130" mass="13122">MAGWGQRAAGTAQRIFANQLAPALPNPPTGSLAGVPNVELQDSSPGGLPADYKPMFCCVTRPHRLVVDERGGPQLPPGDDHLRCDGIGLARGKSSVASSTATVLVLSAGQFSGAVSASFVVADAGLVLAS</sequence>
<protein>
    <submittedName>
        <fullName evidence="1">Uncharacterized protein</fullName>
    </submittedName>
</protein>
<feature type="non-terminal residue" evidence="1">
    <location>
        <position position="130"/>
    </location>
</feature>
<accession>A0AAJ2PNY9</accession>
<proteinExistence type="predicted"/>